<protein>
    <submittedName>
        <fullName evidence="2">HEPN domain-containing protein</fullName>
    </submittedName>
</protein>
<dbReference type="InterPro" id="IPR007842">
    <property type="entry name" value="HEPN_dom"/>
</dbReference>
<dbReference type="Gene3D" id="1.20.120.330">
    <property type="entry name" value="Nucleotidyltransferases domain 2"/>
    <property type="match status" value="2"/>
</dbReference>
<dbReference type="OrthoDB" id="1321649at2"/>
<name>A0A4S8RVM1_9FLAO</name>
<sequence>MEHYLNIPKNFDKKEELSNLIDNILNVITIDAIFLSMEQREGESPYHILTFFADVNNNPIPNEILGFGTKTAKDHPDFRIKIYTEEQSEIGILRGSLYFLEHCCLGEMVYAHPEGTNLLDYPELAMGNILKRAERYFDLEMKKIKAFVNTAEILLKEGDHAIAAFNLHQAFELAFRFMEQMFIGHSKVTHSIISHINFCKDYFPTLRPFPKTAEMDNNELLLLLEHAYSAARYGNEYEINKGQVQLIQSEFQSFAEQVETIFNRHLEDCRQRIHGDDDDKPAQIFNEVETHIEEQVTIMDEPVDIVLQETVSLIKKKLNPTHIYLMQKRTLQTQDKVHFLRALDVQTCPVHYWLFIVSDKTNIDPIHSVVDTIQQKFQQVSLCICSDAPKVFSKKLNNGNPFYKKVVRSGKLLFQGEGAMDLRTNDDLPKMGTKKTRKTISSRYRRARNYLVVAESPMGDSLMAVHFVSLAVEQACLGLIYGVLKYRPRNHSLSHLIKLCGHLYPKIHDYFPMHTELDKDLFQLLRNASSKMRYQNRDVEIDEIKADILLQRSREFMVDSRAFVQAGQ</sequence>
<proteinExistence type="predicted"/>
<dbReference type="Pfam" id="PF05168">
    <property type="entry name" value="HEPN"/>
    <property type="match status" value="1"/>
</dbReference>
<organism evidence="2 3">
    <name type="scientific">Flagellimonas alvinocaridis</name>
    <dbReference type="NCBI Taxonomy" id="2530200"/>
    <lineage>
        <taxon>Bacteria</taxon>
        <taxon>Pseudomonadati</taxon>
        <taxon>Bacteroidota</taxon>
        <taxon>Flavobacteriia</taxon>
        <taxon>Flavobacteriales</taxon>
        <taxon>Flavobacteriaceae</taxon>
        <taxon>Flagellimonas</taxon>
    </lineage>
</organism>
<dbReference type="PROSITE" id="PS50910">
    <property type="entry name" value="HEPN"/>
    <property type="match status" value="1"/>
</dbReference>
<dbReference type="RefSeq" id="WP_136565078.1">
    <property type="nucleotide sequence ID" value="NZ_SNTZ01000001.1"/>
</dbReference>
<dbReference type="Proteomes" id="UP000310406">
    <property type="component" value="Unassembled WGS sequence"/>
</dbReference>
<evidence type="ECO:0000259" key="1">
    <source>
        <dbReference type="PROSITE" id="PS50910"/>
    </source>
</evidence>
<feature type="domain" description="HEPN" evidence="1">
    <location>
        <begin position="141"/>
        <end position="261"/>
    </location>
</feature>
<dbReference type="AlphaFoldDB" id="A0A4S8RVM1"/>
<evidence type="ECO:0000313" key="3">
    <source>
        <dbReference type="Proteomes" id="UP000310406"/>
    </source>
</evidence>
<keyword evidence="3" id="KW-1185">Reference proteome</keyword>
<gene>
    <name evidence="2" type="ORF">EZV76_02920</name>
</gene>
<reference evidence="2 3" key="1">
    <citation type="submission" date="2019-03" db="EMBL/GenBank/DDBJ databases">
        <title>Muricauda SCR12 sp.nov, a marine bacterium isolated from Pacific Ocean:the Okinawa trough.</title>
        <authorList>
            <person name="Liu L."/>
        </authorList>
    </citation>
    <scope>NUCLEOTIDE SEQUENCE [LARGE SCALE GENOMIC DNA]</scope>
    <source>
        <strain evidence="2 3">SCR12</strain>
    </source>
</reference>
<evidence type="ECO:0000313" key="2">
    <source>
        <dbReference type="EMBL" id="THV61295.1"/>
    </source>
</evidence>
<dbReference type="EMBL" id="SNTZ01000001">
    <property type="protein sequence ID" value="THV61295.1"/>
    <property type="molecule type" value="Genomic_DNA"/>
</dbReference>
<accession>A0A4S8RVM1</accession>
<dbReference type="SUPFAM" id="SSF81593">
    <property type="entry name" value="Nucleotidyltransferase substrate binding subunit/domain"/>
    <property type="match status" value="1"/>
</dbReference>
<comment type="caution">
    <text evidence="2">The sequence shown here is derived from an EMBL/GenBank/DDBJ whole genome shotgun (WGS) entry which is preliminary data.</text>
</comment>